<evidence type="ECO:0000313" key="12">
    <source>
        <dbReference type="Proteomes" id="UP001152836"/>
    </source>
</evidence>
<evidence type="ECO:0000259" key="10">
    <source>
        <dbReference type="PROSITE" id="PS50853"/>
    </source>
</evidence>
<dbReference type="InterPro" id="IPR003531">
    <property type="entry name" value="Hempt_rcpt_S_F1_CS"/>
</dbReference>
<evidence type="ECO:0000313" key="11">
    <source>
        <dbReference type="EMBL" id="CAH6793077.1"/>
    </source>
</evidence>
<keyword evidence="12" id="KW-1185">Reference proteome</keyword>
<dbReference type="GO" id="GO:0009897">
    <property type="term" value="C:external side of plasma membrane"/>
    <property type="evidence" value="ECO:0007669"/>
    <property type="project" value="TreeGrafter"/>
</dbReference>
<protein>
    <submittedName>
        <fullName evidence="11">Il21r protein</fullName>
    </submittedName>
</protein>
<dbReference type="CTD" id="50615"/>
<evidence type="ECO:0000256" key="1">
    <source>
        <dbReference type="ARBA" id="ARBA00004479"/>
    </source>
</evidence>
<dbReference type="KEGG" id="prob:127228312"/>
<keyword evidence="6" id="KW-0675">Receptor</keyword>
<dbReference type="AlphaFoldDB" id="A0AAU9ZLH9"/>
<evidence type="ECO:0000256" key="4">
    <source>
        <dbReference type="ARBA" id="ARBA00022989"/>
    </source>
</evidence>
<organism evidence="11 12">
    <name type="scientific">Phodopus roborovskii</name>
    <name type="common">Roborovski's desert hamster</name>
    <name type="synonym">Cricetulus roborovskii</name>
    <dbReference type="NCBI Taxonomy" id="109678"/>
    <lineage>
        <taxon>Eukaryota</taxon>
        <taxon>Metazoa</taxon>
        <taxon>Chordata</taxon>
        <taxon>Craniata</taxon>
        <taxon>Vertebrata</taxon>
        <taxon>Euteleostomi</taxon>
        <taxon>Mammalia</taxon>
        <taxon>Eutheria</taxon>
        <taxon>Euarchontoglires</taxon>
        <taxon>Glires</taxon>
        <taxon>Rodentia</taxon>
        <taxon>Myomorpha</taxon>
        <taxon>Muroidea</taxon>
        <taxon>Cricetidae</taxon>
        <taxon>Cricetinae</taxon>
        <taxon>Phodopus</taxon>
    </lineage>
</organism>
<accession>A0AAU9ZLH9</accession>
<dbReference type="RefSeq" id="XP_051048862.1">
    <property type="nucleotide sequence ID" value="XM_051192905.1"/>
</dbReference>
<feature type="chain" id="PRO_5043773664" evidence="9">
    <location>
        <begin position="20"/>
        <end position="536"/>
    </location>
</feature>
<dbReference type="SUPFAM" id="SSF49265">
    <property type="entry name" value="Fibronectin type III"/>
    <property type="match status" value="1"/>
</dbReference>
<dbReference type="Proteomes" id="UP001152836">
    <property type="component" value="Unassembled WGS sequence"/>
</dbReference>
<dbReference type="PROSITE" id="PS50853">
    <property type="entry name" value="FN3"/>
    <property type="match status" value="1"/>
</dbReference>
<keyword evidence="7" id="KW-0325">Glycoprotein</keyword>
<comment type="caution">
    <text evidence="11">The sequence shown here is derived from an EMBL/GenBank/DDBJ whole genome shotgun (WGS) entry which is preliminary data.</text>
</comment>
<dbReference type="EMBL" id="CALSGD010001464">
    <property type="protein sequence ID" value="CAH6793077.1"/>
    <property type="molecule type" value="Genomic_DNA"/>
</dbReference>
<evidence type="ECO:0000256" key="5">
    <source>
        <dbReference type="ARBA" id="ARBA00023136"/>
    </source>
</evidence>
<evidence type="ECO:0000256" key="7">
    <source>
        <dbReference type="ARBA" id="ARBA00023180"/>
    </source>
</evidence>
<dbReference type="GO" id="GO:0004896">
    <property type="term" value="F:cytokine receptor activity"/>
    <property type="evidence" value="ECO:0007669"/>
    <property type="project" value="InterPro"/>
</dbReference>
<evidence type="ECO:0000256" key="2">
    <source>
        <dbReference type="ARBA" id="ARBA00022692"/>
    </source>
</evidence>
<dbReference type="CDD" id="cd00063">
    <property type="entry name" value="FN3"/>
    <property type="match status" value="1"/>
</dbReference>
<evidence type="ECO:0000256" key="6">
    <source>
        <dbReference type="ARBA" id="ARBA00023170"/>
    </source>
</evidence>
<feature type="domain" description="Fibronectin type-III" evidence="10">
    <location>
        <begin position="119"/>
        <end position="228"/>
    </location>
</feature>
<dbReference type="PANTHER" id="PTHR23037:SF7">
    <property type="entry name" value="INTERLEUKIN-21 RECEPTOR"/>
    <property type="match status" value="1"/>
</dbReference>
<evidence type="ECO:0000256" key="8">
    <source>
        <dbReference type="SAM" id="MobiDB-lite"/>
    </source>
</evidence>
<name>A0AAU9ZLH9_PHORO</name>
<dbReference type="GeneID" id="127228312"/>
<keyword evidence="3 9" id="KW-0732">Signal</keyword>
<keyword evidence="5" id="KW-0472">Membrane</keyword>
<feature type="region of interest" description="Disordered" evidence="8">
    <location>
        <begin position="461"/>
        <end position="536"/>
    </location>
</feature>
<comment type="subcellular location">
    <subcellularLocation>
        <location evidence="1">Membrane</location>
        <topology evidence="1">Single-pass type I membrane protein</topology>
    </subcellularLocation>
</comment>
<dbReference type="InterPro" id="IPR036116">
    <property type="entry name" value="FN3_sf"/>
</dbReference>
<dbReference type="PROSITE" id="PS01355">
    <property type="entry name" value="HEMATOPO_REC_S_F1"/>
    <property type="match status" value="1"/>
</dbReference>
<dbReference type="Gene3D" id="2.60.40.10">
    <property type="entry name" value="Immunoglobulins"/>
    <property type="match status" value="2"/>
</dbReference>
<sequence>MPQGPAAPLLLLILQGAWGCLDLTCYTDFLWTVTCVLETWNLHPNTLTLTWQDEYEELQDKETSCSLHRSSHNATHVQYTCHMPLSGFMADDVFVVNMMDHSGNNSQECGSFVLAESIKPAPPFNVTVTFSGRYVISWHSDYEERAFYTLRGKLQYELQYRNLRDPYAVRPVTKLISVDSRNVSLLPEEFHKGSIYQLQVRAAPQAGTSFRGTWSEWSNPVIFQTEAEEPKANLNRHLLLLLIVLAPVLIFMGLKNHLPWRLWKKVWAPVPSPESFFQPLYREHSGNFKKWVDTPFTASSLELAPQNPTATSVLQVHDSCSSSYPVKGKKFLGPPSLEEQLECDGVSEPGHWYTVPLAAVPGHSAYSSEERDRPYGLVSIDTVTVGDAEGPCAWPCSCGADDGYPALNLDAGPESGPNAENLLLVTNTTFLSCGCVSGGGLRLGGSPGSLLDRLRLPLGEERNWTAGPPWRTGSPGRGSESEAGSPPGLDMDTFDSGFAGSDCGSPVESDEGPPRSYLRQWVVRTPPPVDSGAQAS</sequence>
<dbReference type="PANTHER" id="PTHR23037">
    <property type="entry name" value="CYTOKINE RECEPTOR"/>
    <property type="match status" value="1"/>
</dbReference>
<keyword evidence="4" id="KW-1133">Transmembrane helix</keyword>
<feature type="signal peptide" evidence="9">
    <location>
        <begin position="1"/>
        <end position="19"/>
    </location>
</feature>
<evidence type="ECO:0000256" key="9">
    <source>
        <dbReference type="SAM" id="SignalP"/>
    </source>
</evidence>
<reference evidence="11" key="1">
    <citation type="submission" date="2022-06" db="EMBL/GenBank/DDBJ databases">
        <authorList>
            <person name="Andreotti S."/>
            <person name="Wyler E."/>
        </authorList>
    </citation>
    <scope>NUCLEOTIDE SEQUENCE</scope>
</reference>
<dbReference type="InterPro" id="IPR013783">
    <property type="entry name" value="Ig-like_fold"/>
</dbReference>
<proteinExistence type="predicted"/>
<gene>
    <name evidence="11" type="primary">Il21r</name>
    <name evidence="11" type="ORF">PHOROB_LOCUS9949</name>
</gene>
<keyword evidence="2" id="KW-0812">Transmembrane</keyword>
<dbReference type="InterPro" id="IPR003961">
    <property type="entry name" value="FN3_dom"/>
</dbReference>
<evidence type="ECO:0000256" key="3">
    <source>
        <dbReference type="ARBA" id="ARBA00022729"/>
    </source>
</evidence>